<proteinExistence type="predicted"/>
<sequence>MLDLNPRYVAMLHDLMARHLPAEVAVWAYGSRVNGNNHEGSDLDLVLRTPDLTALPGRLLSKFREALTDSNLPIFVDTHDWATLPASFHPRILARYEVVRPGAPAPAVPA</sequence>
<dbReference type="InterPro" id="IPR043519">
    <property type="entry name" value="NT_sf"/>
</dbReference>
<evidence type="ECO:0000313" key="3">
    <source>
        <dbReference type="Proteomes" id="UP000717634"/>
    </source>
</evidence>
<dbReference type="CDD" id="cd05403">
    <property type="entry name" value="NT_KNTase_like"/>
    <property type="match status" value="1"/>
</dbReference>
<evidence type="ECO:0000313" key="2">
    <source>
        <dbReference type="EMBL" id="NKI89940.1"/>
    </source>
</evidence>
<name>A0ABX1HIL8_9BACT</name>
<organism evidence="2 3">
    <name type="scientific">Hymenobacter artigasi</name>
    <dbReference type="NCBI Taxonomy" id="2719616"/>
    <lineage>
        <taxon>Bacteria</taxon>
        <taxon>Pseudomonadati</taxon>
        <taxon>Bacteroidota</taxon>
        <taxon>Cytophagia</taxon>
        <taxon>Cytophagales</taxon>
        <taxon>Hymenobacteraceae</taxon>
        <taxon>Hymenobacter</taxon>
    </lineage>
</organism>
<dbReference type="RefSeq" id="WP_168673560.1">
    <property type="nucleotide sequence ID" value="NZ_JAAVTK010000007.1"/>
</dbReference>
<protein>
    <submittedName>
        <fullName evidence="2">Nucleotidyltransferase</fullName>
    </submittedName>
</protein>
<dbReference type="SUPFAM" id="SSF81301">
    <property type="entry name" value="Nucleotidyltransferase"/>
    <property type="match status" value="1"/>
</dbReference>
<dbReference type="Gene3D" id="3.30.460.10">
    <property type="entry name" value="Beta Polymerase, domain 2"/>
    <property type="match status" value="1"/>
</dbReference>
<feature type="domain" description="Polymerase nucleotidyl transferase" evidence="1">
    <location>
        <begin position="21"/>
        <end position="74"/>
    </location>
</feature>
<keyword evidence="3" id="KW-1185">Reference proteome</keyword>
<gene>
    <name evidence="2" type="ORF">HBN54_002539</name>
</gene>
<evidence type="ECO:0000259" key="1">
    <source>
        <dbReference type="Pfam" id="PF01909"/>
    </source>
</evidence>
<comment type="caution">
    <text evidence="2">The sequence shown here is derived from an EMBL/GenBank/DDBJ whole genome shotgun (WGS) entry which is preliminary data.</text>
</comment>
<dbReference type="Proteomes" id="UP000717634">
    <property type="component" value="Unassembled WGS sequence"/>
</dbReference>
<dbReference type="InterPro" id="IPR002934">
    <property type="entry name" value="Polymerase_NTP_transf_dom"/>
</dbReference>
<accession>A0ABX1HIL8</accession>
<dbReference type="Pfam" id="PF01909">
    <property type="entry name" value="NTP_transf_2"/>
    <property type="match status" value="1"/>
</dbReference>
<dbReference type="EMBL" id="JAAVTK010000007">
    <property type="protein sequence ID" value="NKI89940.1"/>
    <property type="molecule type" value="Genomic_DNA"/>
</dbReference>
<reference evidence="2 3" key="1">
    <citation type="submission" date="2020-03" db="EMBL/GenBank/DDBJ databases">
        <title>Genomic Encyclopedia of Type Strains, Phase IV (KMG-V): Genome sequencing to study the core and pangenomes of soil and plant-associated prokaryotes.</title>
        <authorList>
            <person name="Whitman W."/>
        </authorList>
    </citation>
    <scope>NUCLEOTIDE SEQUENCE [LARGE SCALE GENOMIC DNA]</scope>
    <source>
        <strain evidence="2 3">1B</strain>
    </source>
</reference>